<keyword evidence="4" id="KW-0067">ATP-binding</keyword>
<protein>
    <submittedName>
        <fullName evidence="6">P-loop containing nucleoside triphosphate hydrolase protein</fullName>
    </submittedName>
</protein>
<dbReference type="EMBL" id="JADCUA010000067">
    <property type="protein sequence ID" value="KAH9828555.1"/>
    <property type="molecule type" value="Genomic_DNA"/>
</dbReference>
<evidence type="ECO:0000256" key="4">
    <source>
        <dbReference type="ARBA" id="ARBA00022840"/>
    </source>
</evidence>
<accession>A0ABQ8JWY0</accession>
<dbReference type="SMART" id="SM00490">
    <property type="entry name" value="HELICc"/>
    <property type="match status" value="1"/>
</dbReference>
<dbReference type="Pfam" id="PF00271">
    <property type="entry name" value="Helicase_C"/>
    <property type="match status" value="1"/>
</dbReference>
<dbReference type="Gene3D" id="3.40.50.10810">
    <property type="entry name" value="Tandem AAA-ATPase domain"/>
    <property type="match status" value="1"/>
</dbReference>
<dbReference type="PANTHER" id="PTHR45626">
    <property type="entry name" value="TRANSCRIPTION TERMINATION FACTOR 2-RELATED"/>
    <property type="match status" value="1"/>
</dbReference>
<evidence type="ECO:0000313" key="7">
    <source>
        <dbReference type="Proteomes" id="UP000814176"/>
    </source>
</evidence>
<keyword evidence="3" id="KW-0347">Helicase</keyword>
<evidence type="ECO:0000313" key="6">
    <source>
        <dbReference type="EMBL" id="KAH9828555.1"/>
    </source>
</evidence>
<comment type="caution">
    <text evidence="6">The sequence shown here is derived from an EMBL/GenBank/DDBJ whole genome shotgun (WGS) entry which is preliminary data.</text>
</comment>
<evidence type="ECO:0000256" key="1">
    <source>
        <dbReference type="ARBA" id="ARBA00022741"/>
    </source>
</evidence>
<dbReference type="InterPro" id="IPR027417">
    <property type="entry name" value="P-loop_NTPase"/>
</dbReference>
<evidence type="ECO:0000256" key="2">
    <source>
        <dbReference type="ARBA" id="ARBA00022801"/>
    </source>
</evidence>
<dbReference type="GeneID" id="72002019"/>
<organism evidence="6 7">
    <name type="scientific">Rhodofomes roseus</name>
    <dbReference type="NCBI Taxonomy" id="34475"/>
    <lineage>
        <taxon>Eukaryota</taxon>
        <taxon>Fungi</taxon>
        <taxon>Dikarya</taxon>
        <taxon>Basidiomycota</taxon>
        <taxon>Agaricomycotina</taxon>
        <taxon>Agaricomycetes</taxon>
        <taxon>Polyporales</taxon>
        <taxon>Rhodofomes</taxon>
    </lineage>
</organism>
<dbReference type="SUPFAM" id="SSF52540">
    <property type="entry name" value="P-loop containing nucleoside triphosphate hydrolases"/>
    <property type="match status" value="1"/>
</dbReference>
<dbReference type="InterPro" id="IPR001650">
    <property type="entry name" value="Helicase_C-like"/>
</dbReference>
<dbReference type="InterPro" id="IPR049730">
    <property type="entry name" value="SNF2/RAD54-like_C"/>
</dbReference>
<sequence length="529" mass="59470">KASSVFSRQWCLMICDEIHDHRKTNNTFRAIRILRDQVGGVIGMSATPTITTPMDLVMIGRLLGVPLCGDQYTDVLNAHNRALNRAMSNDRAERAVEGDLARLAAVKGEGDSMEVSLSQTATVVMQITADLHMRFADQVLHRTVNSIDWEGKPISGLPPAHDIALLLRLSIIEEQVLNDVTTEAGEAMEGSRKAEASKVGRAHATLSRNRDCDSHFSHNFSKTAMLPYVLTPIQAFYIDLRRAMFHISLSKSAPENITIPETVKDFEAMPTAKLRALLDILQYHLSNQKAPPLNIKKEYRGCSSSSLPPFPEPNKLYPMEDFEYERYGGDGPDKIIIFSFFPSNNFIHRSLILLQLLNAYGIKTVYVHGQMSAKKRAEAIAQFRNSDMTGPRVLVMSGVGATGLNLAWANIMIFIDTMWSAQEDEQAIGRILRFGQLRDVFIYRLINRDTVDVILNNIAFEKGIMHEAFVKANYKLRMYRLYFIAHKVNLLYRGCPEANVRSTSRRLARCNSCPTKSKRNQSKSGRTSV</sequence>
<dbReference type="GO" id="GO:0016787">
    <property type="term" value="F:hydrolase activity"/>
    <property type="evidence" value="ECO:0007669"/>
    <property type="project" value="UniProtKB-KW"/>
</dbReference>
<dbReference type="PROSITE" id="PS51194">
    <property type="entry name" value="HELICASE_CTER"/>
    <property type="match status" value="1"/>
</dbReference>
<dbReference type="InterPro" id="IPR038718">
    <property type="entry name" value="SNF2-like_sf"/>
</dbReference>
<keyword evidence="2 6" id="KW-0378">Hydrolase</keyword>
<proteinExistence type="predicted"/>
<evidence type="ECO:0000256" key="3">
    <source>
        <dbReference type="ARBA" id="ARBA00022806"/>
    </source>
</evidence>
<dbReference type="CDD" id="cd18793">
    <property type="entry name" value="SF2_C_SNF"/>
    <property type="match status" value="1"/>
</dbReference>
<feature type="non-terminal residue" evidence="6">
    <location>
        <position position="1"/>
    </location>
</feature>
<name>A0ABQ8JWY0_9APHY</name>
<feature type="domain" description="Helicase C-terminal" evidence="5">
    <location>
        <begin position="319"/>
        <end position="477"/>
    </location>
</feature>
<dbReference type="Gene3D" id="3.40.50.300">
    <property type="entry name" value="P-loop containing nucleotide triphosphate hydrolases"/>
    <property type="match status" value="1"/>
</dbReference>
<keyword evidence="1" id="KW-0547">Nucleotide-binding</keyword>
<reference evidence="6 7" key="1">
    <citation type="journal article" date="2021" name="Environ. Microbiol.">
        <title>Gene family expansions and transcriptome signatures uncover fungal adaptations to wood decay.</title>
        <authorList>
            <person name="Hage H."/>
            <person name="Miyauchi S."/>
            <person name="Viragh M."/>
            <person name="Drula E."/>
            <person name="Min B."/>
            <person name="Chaduli D."/>
            <person name="Navarro D."/>
            <person name="Favel A."/>
            <person name="Norest M."/>
            <person name="Lesage-Meessen L."/>
            <person name="Balint B."/>
            <person name="Merenyi Z."/>
            <person name="de Eugenio L."/>
            <person name="Morin E."/>
            <person name="Martinez A.T."/>
            <person name="Baldrian P."/>
            <person name="Stursova M."/>
            <person name="Martinez M.J."/>
            <person name="Novotny C."/>
            <person name="Magnuson J.K."/>
            <person name="Spatafora J.W."/>
            <person name="Maurice S."/>
            <person name="Pangilinan J."/>
            <person name="Andreopoulos W."/>
            <person name="LaButti K."/>
            <person name="Hundley H."/>
            <person name="Na H."/>
            <person name="Kuo A."/>
            <person name="Barry K."/>
            <person name="Lipzen A."/>
            <person name="Henrissat B."/>
            <person name="Riley R."/>
            <person name="Ahrendt S."/>
            <person name="Nagy L.G."/>
            <person name="Grigoriev I.V."/>
            <person name="Martin F."/>
            <person name="Rosso M.N."/>
        </authorList>
    </citation>
    <scope>NUCLEOTIDE SEQUENCE [LARGE SCALE GENOMIC DNA]</scope>
    <source>
        <strain evidence="6 7">CIRM-BRFM 1785</strain>
    </source>
</reference>
<gene>
    <name evidence="6" type="ORF">C8Q71DRAFT_719237</name>
</gene>
<dbReference type="PANTHER" id="PTHR45626:SF17">
    <property type="entry name" value="HELICASE-LIKE TRANSCRIPTION FACTOR"/>
    <property type="match status" value="1"/>
</dbReference>
<dbReference type="RefSeq" id="XP_047772238.1">
    <property type="nucleotide sequence ID" value="XM_047921287.1"/>
</dbReference>
<dbReference type="Proteomes" id="UP000814176">
    <property type="component" value="Unassembled WGS sequence"/>
</dbReference>
<keyword evidence="7" id="KW-1185">Reference proteome</keyword>
<evidence type="ECO:0000259" key="5">
    <source>
        <dbReference type="PROSITE" id="PS51194"/>
    </source>
</evidence>
<dbReference type="InterPro" id="IPR050628">
    <property type="entry name" value="SNF2_RAD54_helicase_TF"/>
</dbReference>